<dbReference type="InterPro" id="IPR025476">
    <property type="entry name" value="Helitron_helicase-like"/>
</dbReference>
<feature type="region of interest" description="Disordered" evidence="1">
    <location>
        <begin position="203"/>
        <end position="232"/>
    </location>
</feature>
<evidence type="ECO:0000259" key="2">
    <source>
        <dbReference type="Pfam" id="PF14214"/>
    </source>
</evidence>
<accession>A0A0D3EA47</accession>
<dbReference type="Pfam" id="PF14214">
    <property type="entry name" value="Helitron_like_N"/>
    <property type="match status" value="1"/>
</dbReference>
<dbReference type="OMA" id="NYETTVI"/>
<dbReference type="EnsemblPlants" id="Bo9g102410.1">
    <property type="protein sequence ID" value="Bo9g102410.1"/>
    <property type="gene ID" value="Bo9g102410"/>
</dbReference>
<feature type="compositionally biased region" description="Basic and acidic residues" evidence="1">
    <location>
        <begin position="221"/>
        <end position="232"/>
    </location>
</feature>
<proteinExistence type="predicted"/>
<dbReference type="PANTHER" id="PTHR45786">
    <property type="entry name" value="DNA BINDING PROTEIN-LIKE"/>
    <property type="match status" value="1"/>
</dbReference>
<feature type="region of interest" description="Disordered" evidence="1">
    <location>
        <begin position="1"/>
        <end position="34"/>
    </location>
</feature>
<keyword evidence="4" id="KW-1185">Reference proteome</keyword>
<organism evidence="3 4">
    <name type="scientific">Brassica oleracea var. oleracea</name>
    <dbReference type="NCBI Taxonomy" id="109376"/>
    <lineage>
        <taxon>Eukaryota</taxon>
        <taxon>Viridiplantae</taxon>
        <taxon>Streptophyta</taxon>
        <taxon>Embryophyta</taxon>
        <taxon>Tracheophyta</taxon>
        <taxon>Spermatophyta</taxon>
        <taxon>Magnoliopsida</taxon>
        <taxon>eudicotyledons</taxon>
        <taxon>Gunneridae</taxon>
        <taxon>Pentapetalae</taxon>
        <taxon>rosids</taxon>
        <taxon>malvids</taxon>
        <taxon>Brassicales</taxon>
        <taxon>Brassicaceae</taxon>
        <taxon>Brassiceae</taxon>
        <taxon>Brassica</taxon>
    </lineage>
</organism>
<protein>
    <recommendedName>
        <fullName evidence="2">Helitron helicase-like domain-containing protein</fullName>
    </recommendedName>
</protein>
<feature type="compositionally biased region" description="Polar residues" evidence="1">
    <location>
        <begin position="22"/>
        <end position="34"/>
    </location>
</feature>
<evidence type="ECO:0000313" key="3">
    <source>
        <dbReference type="EnsemblPlants" id="Bo9g102410.1"/>
    </source>
</evidence>
<evidence type="ECO:0000256" key="1">
    <source>
        <dbReference type="SAM" id="MobiDB-lite"/>
    </source>
</evidence>
<dbReference type="eggNOG" id="KOG0987">
    <property type="taxonomic scope" value="Eukaryota"/>
</dbReference>
<dbReference type="AlphaFoldDB" id="A0A0D3EA47"/>
<dbReference type="Proteomes" id="UP000032141">
    <property type="component" value="Chromosome C9"/>
</dbReference>
<name>A0A0D3EA47_BRAOL</name>
<dbReference type="Gramene" id="Bo9g102410.1">
    <property type="protein sequence ID" value="Bo9g102410.1"/>
    <property type="gene ID" value="Bo9g102410"/>
</dbReference>
<sequence length="760" mass="86749">MFSHGHSSQKRKRKQANDENDNSQARSQKTNSSLGVVFEDVTNISRIQDNEFRLKISPTKKNRLHRNVGSTSLGMLKNRIRQTPRNLTSSIIQHGIESQITLKNPTKSATWGYNDTITSEDQGRILTSNSEVATPLKRPLGYQRKISHIQDNNMAPISIENTPPSNQSTPFKSIFRRVLKDITNTPQSVGFGSQVVQNRTIPSHMYGTNSQSPYVASTNKRRGEFHSPPQERNRFISSTESGILCTPGVLSSSRYERFSSDRGKISSQYQNSTINSRRSNYETTVIEPKRLFGIDDVNSGEDVVEGQYNQKYDLSTEESDAYSYLSSHGAHIFNSVEKFDFQAIIKRKKAQDAKKAESKLKTISKTGLKMIAYVDEGNPTYKCEYCKAKMWYGERLDRKTRTKKNPIFSLCCGQGQVKLPMLRESPLVIKQLLYGKDEKSRYYHKNLRALNMLFSFTSLGGKVDRSIPNGVGPKTFTLQGENYHLMGSMKPDLGDSAKFTQLDINVIESEVDDRDSVMSKYNTEADKVKNQAMRKQIIEDIIKVLDDVNPYVKQFRQARERLSMEPNEKFHMRIVSNREKHGRTYDTPTASEVAALIPGDFNLELDRRDIVLQEKQTGCLKMISEIHPSYLALQDGECQTLLHSRRLFQQFLVDAFTTIETNRLCFLKLNQKCLRSDSYDSIKQTKNGGKVDMNDQGARFVLSASFTGSPRYMKNNYIDAMAICKHFGFPDLFITFTCNPKWPEITRYLIQRNLNAEDKP</sequence>
<reference evidence="3 4" key="1">
    <citation type="journal article" date="2014" name="Genome Biol.">
        <title>Transcriptome and methylome profiling reveals relics of genome dominance in the mesopolyploid Brassica oleracea.</title>
        <authorList>
            <person name="Parkin I.A."/>
            <person name="Koh C."/>
            <person name="Tang H."/>
            <person name="Robinson S.J."/>
            <person name="Kagale S."/>
            <person name="Clarke W.E."/>
            <person name="Town C.D."/>
            <person name="Nixon J."/>
            <person name="Krishnakumar V."/>
            <person name="Bidwell S.L."/>
            <person name="Denoeud F."/>
            <person name="Belcram H."/>
            <person name="Links M.G."/>
            <person name="Just J."/>
            <person name="Clarke C."/>
            <person name="Bender T."/>
            <person name="Huebert T."/>
            <person name="Mason A.S."/>
            <person name="Pires J.C."/>
            <person name="Barker G."/>
            <person name="Moore J."/>
            <person name="Walley P.G."/>
            <person name="Manoli S."/>
            <person name="Batley J."/>
            <person name="Edwards D."/>
            <person name="Nelson M.N."/>
            <person name="Wang X."/>
            <person name="Paterson A.H."/>
            <person name="King G."/>
            <person name="Bancroft I."/>
            <person name="Chalhoub B."/>
            <person name="Sharpe A.G."/>
        </authorList>
    </citation>
    <scope>NUCLEOTIDE SEQUENCE</scope>
    <source>
        <strain evidence="3 4">cv. TO1000</strain>
    </source>
</reference>
<dbReference type="HOGENOM" id="CLU_366990_0_0_1"/>
<feature type="domain" description="Helitron helicase-like" evidence="2">
    <location>
        <begin position="635"/>
        <end position="760"/>
    </location>
</feature>
<evidence type="ECO:0000313" key="4">
    <source>
        <dbReference type="Proteomes" id="UP000032141"/>
    </source>
</evidence>
<dbReference type="PANTHER" id="PTHR45786:SF66">
    <property type="entry name" value="HOOK MOTIF PROTEIN, PUTATIVE-RELATED"/>
    <property type="match status" value="1"/>
</dbReference>
<feature type="compositionally biased region" description="Polar residues" evidence="1">
    <location>
        <begin position="203"/>
        <end position="218"/>
    </location>
</feature>
<reference evidence="3" key="2">
    <citation type="submission" date="2015-03" db="UniProtKB">
        <authorList>
            <consortium name="EnsemblPlants"/>
        </authorList>
    </citation>
    <scope>IDENTIFICATION</scope>
</reference>
<dbReference type="STRING" id="109376.A0A0D3EA47"/>